<comment type="caution">
    <text evidence="1">The sequence shown here is derived from an EMBL/GenBank/DDBJ whole genome shotgun (WGS) entry which is preliminary data.</text>
</comment>
<organism evidence="1 2">
    <name type="scientific">Cetobacterium somerae ATCC BAA-474</name>
    <dbReference type="NCBI Taxonomy" id="1319815"/>
    <lineage>
        <taxon>Bacteria</taxon>
        <taxon>Fusobacteriati</taxon>
        <taxon>Fusobacteriota</taxon>
        <taxon>Fusobacteriia</taxon>
        <taxon>Fusobacteriales</taxon>
        <taxon>Fusobacteriaceae</taxon>
        <taxon>Cetobacterium</taxon>
    </lineage>
</organism>
<dbReference type="STRING" id="1319815.HMPREF0202_02252"/>
<name>U7VAQ1_9FUSO</name>
<gene>
    <name evidence="1" type="ORF">HMPREF0202_02252</name>
</gene>
<evidence type="ECO:0000313" key="2">
    <source>
        <dbReference type="Proteomes" id="UP000017081"/>
    </source>
</evidence>
<proteinExistence type="predicted"/>
<dbReference type="HOGENOM" id="CLU_3133748_0_0_0"/>
<sequence length="49" mass="5581">MLEANIKELLKGKTMDELLELIILGLEATDDKESFINTFNEDKPLMEIA</sequence>
<protein>
    <submittedName>
        <fullName evidence="1">Uncharacterized protein</fullName>
    </submittedName>
</protein>
<accession>U7VAQ1</accession>
<dbReference type="EMBL" id="AXZF01000103">
    <property type="protein sequence ID" value="ERT67873.1"/>
    <property type="molecule type" value="Genomic_DNA"/>
</dbReference>
<dbReference type="Proteomes" id="UP000017081">
    <property type="component" value="Unassembled WGS sequence"/>
</dbReference>
<dbReference type="RefSeq" id="WP_023051784.1">
    <property type="nucleotide sequence ID" value="NZ_CP173065.2"/>
</dbReference>
<evidence type="ECO:0000313" key="1">
    <source>
        <dbReference type="EMBL" id="ERT67873.1"/>
    </source>
</evidence>
<dbReference type="AlphaFoldDB" id="U7VAQ1"/>
<keyword evidence="2" id="KW-1185">Reference proteome</keyword>
<reference evidence="1 2" key="1">
    <citation type="submission" date="2013-08" db="EMBL/GenBank/DDBJ databases">
        <authorList>
            <person name="Weinstock G."/>
            <person name="Sodergren E."/>
            <person name="Wylie T."/>
            <person name="Fulton L."/>
            <person name="Fulton R."/>
            <person name="Fronick C."/>
            <person name="O'Laughlin M."/>
            <person name="Godfrey J."/>
            <person name="Miner T."/>
            <person name="Herter B."/>
            <person name="Appelbaum E."/>
            <person name="Cordes M."/>
            <person name="Lek S."/>
            <person name="Wollam A."/>
            <person name="Pepin K.H."/>
            <person name="Palsikar V.B."/>
            <person name="Mitreva M."/>
            <person name="Wilson R.K."/>
        </authorList>
    </citation>
    <scope>NUCLEOTIDE SEQUENCE [LARGE SCALE GENOMIC DNA]</scope>
    <source>
        <strain evidence="1 2">ATCC BAA-474</strain>
    </source>
</reference>